<feature type="compositionally biased region" description="Pro residues" evidence="6">
    <location>
        <begin position="1893"/>
        <end position="1904"/>
    </location>
</feature>
<feature type="region of interest" description="Disordered" evidence="6">
    <location>
        <begin position="1747"/>
        <end position="1784"/>
    </location>
</feature>
<evidence type="ECO:0000256" key="6">
    <source>
        <dbReference type="SAM" id="MobiDB-lite"/>
    </source>
</evidence>
<evidence type="ECO:0000256" key="3">
    <source>
        <dbReference type="ARBA" id="ARBA00022679"/>
    </source>
</evidence>
<reference evidence="9 10" key="1">
    <citation type="submission" date="2019-07" db="EMBL/GenBank/DDBJ databases">
        <title>Genomes of Cafeteria roenbergensis.</title>
        <authorList>
            <person name="Fischer M.G."/>
            <person name="Hackl T."/>
            <person name="Roman M."/>
        </authorList>
    </citation>
    <scope>NUCLEOTIDE SEQUENCE [LARGE SCALE GENOMIC DNA]</scope>
    <source>
        <strain evidence="9 10">BVI</strain>
    </source>
</reference>
<keyword evidence="7" id="KW-0472">Membrane</keyword>
<dbReference type="PANTHER" id="PTHR43047">
    <property type="entry name" value="TWO-COMPONENT HISTIDINE PROTEIN KINASE"/>
    <property type="match status" value="1"/>
</dbReference>
<keyword evidence="4" id="KW-0418">Kinase</keyword>
<dbReference type="EMBL" id="VLTN01000044">
    <property type="protein sequence ID" value="KAA0149362.1"/>
    <property type="molecule type" value="Genomic_DNA"/>
</dbReference>
<evidence type="ECO:0000313" key="10">
    <source>
        <dbReference type="Proteomes" id="UP000323011"/>
    </source>
</evidence>
<feature type="transmembrane region" description="Helical" evidence="7">
    <location>
        <begin position="1483"/>
        <end position="1503"/>
    </location>
</feature>
<accession>A0A5A8C8A8</accession>
<sequence>MPARVSPTPTAGSGSAASLQARRQYSTGAAIPGPAFPWAVYTDHARVMQAAVAMVAIGTYAAATRSSRSRPGHVCVSVSVSTGRRALSGLGWSQQSAPRRGMRGSERGVLCVEVRFTGQGYSAAELDGDPFDPFGRLRHGDESLRLGSSGLRLAVVRGVASSLEGEAGLASGGEDCGAHLWLRVPVTVVRRSSESWAEHVRRQCAADSAGLGSGSRKAAPAAGTVEPVARAWTAAKSPGGRGARAASGRLGRAAGLAPGAALRPASPTNRANAPLSGWRVWVADDDPTSARVSALVVRRSGAATRTFADGAQLVAAVEAALDAGEAELEAGGGPPGTSGAETGAVWGLPDGVLVDGSMPVLGGVDAIRAIVALGKARAPWWEPRLWLVTGDVTAEGEAEALRAGADGMLRKPVTGERLVSSLLGAAGCHWTRATVLTVMAVAYGLVAVSIVKSGTMPGWLRSRSNMLVLAQARLTELRLGRNSSAGEAIAVALRSMDRAVHLVDAVMYSSLAVAALLFILTFASSRALTPTLRSRITAFGVVALAFVAIWPPLTASDRQLVPVPFVPGSCSFAPSSMTARMFLSGTAMLVVGMSRPKSDEDLGLSVLSLCVFVALMVTLVVTGIDTRGCDEWRAVQAAAPAGSTWPDGLDLSGSQALRDRVVSVGTVSVVLGVCTLTFAFIVSVLMLLELHSSMAHVRSEQSRMQSDALVRAMTYVSHHARGPLNAAVLCMAVLEDDAACSMPQRPAHVRGKHPAPSASHGQSVDGYSRAGEAPFASEDELDSGSCTPTLSSSSIMRDLQIALESSKQELDDLLLWQRLSAKDSSSLMSWGAIADSSNPHRVALPPSNPATPGGSDVADSSTPQGRLRAVRSSWAERPPSGPAAPSPSPSPSCFGVGSAGSGASEATHDAPGAAFPWAVYTDHARVMQAAVAMVAIGTYAAATRSSRSRPGHVCVSVSVSTGRRALSGLGWSQQSAPRRGMRGSERGVLCVEVRFTGQGYSAAELDGDPFDPFGRLRHGDESLRLGSSGLRLAVVRGVASSLEGEAGLASGGEDCGAHLWLRVPVTVVRRSSESWAEHVRRQCAADSAGLGSGSRKAAPAAGTVEPVARAWTAAKSPGGRGGRAASGRLGRAAGLAPGAALRPASPTNRANAPLSGWRVWVADDDPTSARVSALVVRRSGAATRTFADGAQLVAAVEAALDAGEAELEAGGGPPGTSGAETGAVWGLPDGVLVDGSMPVLGGVDAIRAIVALGKARAPWWEPRLWLVTGDVTAEGEAEALRAGADGMLRKPVTGERLVSSLLGAAGCHWTRATVLTVMAVAYGLVAVSIVKSGTMPGWLRSRSNMLVLAQARLTELRLGRNSSAGEAIAVALRSMDRAVHQVDAVMYSSLAVAALLFILTFASSRALTPTLRGRITAFGVVALAFVAIWPPLTASDRQLVPVPFVPGSCSFAPSSMTARMFLTGIAMLIVGMSRPKSDEDLGLSVLSLCVFVALMVTLVVTGIDTRGCDEWRAVQAAAPAGSTWPDGLDLSGSQALRDRVVSVGTVSVVVGVCTLAFAFIASVSMLLELQSSVAHVRSEQSRMQSDALVRAMTYVSHHARGPLNAAVLCMAVLEDDAACSMPQRPAHVRGKHPAPSASHGQSVDGYSRAGEAPFASEDELDSGSCTPTLSSSSIMRDLQIALESSKQELDDLLLWQRLSAKDSSSLMSWGAIADSWAARLCGHFARHRRAAALVLDVWGCHAGTRGAALSSEGRQKGTRRSDEGRGRSPAASHRHREGDASAVALRDRAREGMRDSVELGEANEAKGSVPAEPLQLSGQLLTRGPSRGHSPGCGCEDCRGRQPPAWSASRSNPHRVALPPSNPATPGGSDVAGSSTPQGRLRAVRSSWAERPPSGPAAPSPSPSPSCFGVGSAGSGASEATHDAPGAAFPWAVYTDHARVMQAAVAMVAIGTYAAATRSSRSRPGHVCVSVSVSTGRRALSGLGWSQQSAPRRGMRGSERGVLCVEVRFTGQGYSAAELDGDPFDPFGRLRHGDESLRLGSSGLRLAVVRGVASSLEGEAGLASGGEDCGAHLWLRVPVTVVRRSSESWAEHLRRQCAADDAGLGSGSRKAAPAAGTVEPVARAWTAAKSPGGRGARAASGRLGRAVGLAPGAALRLAPARSSRLPTNRANAPLSGWRVWVADDDPTTARVSALVVRRSGAATRTFADGAQLVAAVEAALDAGEAELEAGGGPPGTSGAETGAVWGLPDGVLVDGSMPVLGGVDAIRAIVALGKARAPWWEPRLWLVTGDVTAEGEAEALRAGADGMLRKPVTGERLVLSLLGAVG</sequence>
<dbReference type="GO" id="GO:0000155">
    <property type="term" value="F:phosphorelay sensor kinase activity"/>
    <property type="evidence" value="ECO:0007669"/>
    <property type="project" value="TreeGrafter"/>
</dbReference>
<protein>
    <recommendedName>
        <fullName evidence="2">histidine kinase</fullName>
        <ecNumber evidence="2">2.7.13.3</ecNumber>
    </recommendedName>
</protein>
<dbReference type="EC" id="2.7.13.3" evidence="2"/>
<keyword evidence="5" id="KW-0597">Phosphoprotein</keyword>
<feature type="transmembrane region" description="Helical" evidence="7">
    <location>
        <begin position="433"/>
        <end position="451"/>
    </location>
</feature>
<evidence type="ECO:0000256" key="4">
    <source>
        <dbReference type="ARBA" id="ARBA00022777"/>
    </source>
</evidence>
<evidence type="ECO:0000256" key="1">
    <source>
        <dbReference type="ARBA" id="ARBA00000085"/>
    </source>
</evidence>
<dbReference type="GO" id="GO:0009927">
    <property type="term" value="F:histidine phosphotransfer kinase activity"/>
    <property type="evidence" value="ECO:0007669"/>
    <property type="project" value="TreeGrafter"/>
</dbReference>
<feature type="compositionally biased region" description="Pro residues" evidence="6">
    <location>
        <begin position="879"/>
        <end position="890"/>
    </location>
</feature>
<dbReference type="InterPro" id="IPR001789">
    <property type="entry name" value="Sig_transdc_resp-reg_receiver"/>
</dbReference>
<feature type="transmembrane region" description="Helical" evidence="7">
    <location>
        <begin position="604"/>
        <end position="624"/>
    </location>
</feature>
<feature type="transmembrane region" description="Helical" evidence="7">
    <location>
        <begin position="505"/>
        <end position="524"/>
    </location>
</feature>
<comment type="caution">
    <text evidence="9">The sequence shown here is derived from an EMBL/GenBank/DDBJ whole genome shotgun (WGS) entry which is preliminary data.</text>
</comment>
<dbReference type="Proteomes" id="UP000323011">
    <property type="component" value="Unassembled WGS sequence"/>
</dbReference>
<feature type="modified residue" description="4-aspartylphosphate" evidence="5">
    <location>
        <position position="355"/>
    </location>
</feature>
<evidence type="ECO:0000259" key="8">
    <source>
        <dbReference type="PROSITE" id="PS50110"/>
    </source>
</evidence>
<keyword evidence="7" id="KW-0812">Transmembrane</keyword>
<evidence type="ECO:0000256" key="7">
    <source>
        <dbReference type="SAM" id="Phobius"/>
    </source>
</evidence>
<feature type="transmembrane region" description="Helical" evidence="7">
    <location>
        <begin position="661"/>
        <end position="688"/>
    </location>
</feature>
<dbReference type="PROSITE" id="PS50110">
    <property type="entry name" value="RESPONSE_REGULATORY"/>
    <property type="match status" value="3"/>
</dbReference>
<feature type="transmembrane region" description="Helical" evidence="7">
    <location>
        <begin position="536"/>
        <end position="553"/>
    </location>
</feature>
<feature type="modified residue" description="4-aspartylphosphate" evidence="5">
    <location>
        <position position="1234"/>
    </location>
</feature>
<feature type="region of interest" description="Disordered" evidence="6">
    <location>
        <begin position="838"/>
        <end position="908"/>
    </location>
</feature>
<comment type="catalytic activity">
    <reaction evidence="1">
        <text>ATP + protein L-histidine = ADP + protein N-phospho-L-histidine.</text>
        <dbReference type="EC" id="2.7.13.3"/>
    </reaction>
</comment>
<feature type="compositionally biased region" description="Basic and acidic residues" evidence="6">
    <location>
        <begin position="1753"/>
        <end position="1766"/>
    </location>
</feature>
<dbReference type="GO" id="GO:0005886">
    <property type="term" value="C:plasma membrane"/>
    <property type="evidence" value="ECO:0007669"/>
    <property type="project" value="TreeGrafter"/>
</dbReference>
<organism evidence="9 10">
    <name type="scientific">Cafeteria roenbergensis</name>
    <name type="common">Marine flagellate</name>
    <dbReference type="NCBI Taxonomy" id="33653"/>
    <lineage>
        <taxon>Eukaryota</taxon>
        <taxon>Sar</taxon>
        <taxon>Stramenopiles</taxon>
        <taxon>Bigyra</taxon>
        <taxon>Opalozoa</taxon>
        <taxon>Bicosoecida</taxon>
        <taxon>Cafeteriaceae</taxon>
        <taxon>Cafeteria</taxon>
    </lineage>
</organism>
<evidence type="ECO:0000313" key="9">
    <source>
        <dbReference type="EMBL" id="KAA0149362.1"/>
    </source>
</evidence>
<evidence type="ECO:0000256" key="2">
    <source>
        <dbReference type="ARBA" id="ARBA00012438"/>
    </source>
</evidence>
<feature type="transmembrane region" description="Helical" evidence="7">
    <location>
        <begin position="1312"/>
        <end position="1330"/>
    </location>
</feature>
<name>A0A5A8C8A8_CAFRO</name>
<proteinExistence type="predicted"/>
<gene>
    <name evidence="9" type="ORF">FNF29_06067</name>
</gene>
<feature type="transmembrane region" description="Helical" evidence="7">
    <location>
        <begin position="1384"/>
        <end position="1403"/>
    </location>
</feature>
<feature type="region of interest" description="Disordered" evidence="6">
    <location>
        <begin position="744"/>
        <end position="770"/>
    </location>
</feature>
<feature type="region of interest" description="Disordered" evidence="6">
    <location>
        <begin position="1840"/>
        <end position="1922"/>
    </location>
</feature>
<feature type="transmembrane region" description="Helical" evidence="7">
    <location>
        <begin position="1540"/>
        <end position="1567"/>
    </location>
</feature>
<feature type="modified residue" description="4-aspartylphosphate" evidence="5">
    <location>
        <position position="2254"/>
    </location>
</feature>
<feature type="domain" description="Response regulatory" evidence="8">
    <location>
        <begin position="2178"/>
        <end position="2325"/>
    </location>
</feature>
<keyword evidence="10" id="KW-1185">Reference proteome</keyword>
<dbReference type="SMART" id="SM00448">
    <property type="entry name" value="REC"/>
    <property type="match status" value="3"/>
</dbReference>
<dbReference type="InterPro" id="IPR011006">
    <property type="entry name" value="CheY-like_superfamily"/>
</dbReference>
<feature type="domain" description="Response regulatory" evidence="8">
    <location>
        <begin position="279"/>
        <end position="426"/>
    </location>
</feature>
<feature type="transmembrane region" description="Helical" evidence="7">
    <location>
        <begin position="1415"/>
        <end position="1432"/>
    </location>
</feature>
<evidence type="ECO:0000256" key="5">
    <source>
        <dbReference type="PROSITE-ProRule" id="PRU00169"/>
    </source>
</evidence>
<feature type="region of interest" description="Disordered" evidence="6">
    <location>
        <begin position="1624"/>
        <end position="1644"/>
    </location>
</feature>
<feature type="domain" description="Response regulatory" evidence="8">
    <location>
        <begin position="1158"/>
        <end position="1305"/>
    </location>
</feature>
<dbReference type="SUPFAM" id="SSF52172">
    <property type="entry name" value="CheY-like"/>
    <property type="match status" value="3"/>
</dbReference>
<dbReference type="Gene3D" id="3.40.50.2300">
    <property type="match status" value="3"/>
</dbReference>
<keyword evidence="3" id="KW-0808">Transferase</keyword>
<keyword evidence="7" id="KW-1133">Transmembrane helix</keyword>
<dbReference type="PANTHER" id="PTHR43047:SF72">
    <property type="entry name" value="OSMOSENSING HISTIDINE PROTEIN KINASE SLN1"/>
    <property type="match status" value="1"/>
</dbReference>